<reference evidence="2" key="1">
    <citation type="journal article" date="2020" name="Nat. Commun.">
        <title>Large-scale genome sequencing of mycorrhizal fungi provides insights into the early evolution of symbiotic traits.</title>
        <authorList>
            <person name="Miyauchi S."/>
            <person name="Kiss E."/>
            <person name="Kuo A."/>
            <person name="Drula E."/>
            <person name="Kohler A."/>
            <person name="Sanchez-Garcia M."/>
            <person name="Morin E."/>
            <person name="Andreopoulos B."/>
            <person name="Barry K.W."/>
            <person name="Bonito G."/>
            <person name="Buee M."/>
            <person name="Carver A."/>
            <person name="Chen C."/>
            <person name="Cichocki N."/>
            <person name="Clum A."/>
            <person name="Culley D."/>
            <person name="Crous P.W."/>
            <person name="Fauchery L."/>
            <person name="Girlanda M."/>
            <person name="Hayes R.D."/>
            <person name="Keri Z."/>
            <person name="LaButti K."/>
            <person name="Lipzen A."/>
            <person name="Lombard V."/>
            <person name="Magnuson J."/>
            <person name="Maillard F."/>
            <person name="Murat C."/>
            <person name="Nolan M."/>
            <person name="Ohm R.A."/>
            <person name="Pangilinan J."/>
            <person name="Pereira M.F."/>
            <person name="Perotto S."/>
            <person name="Peter M."/>
            <person name="Pfister S."/>
            <person name="Riley R."/>
            <person name="Sitrit Y."/>
            <person name="Stielow J.B."/>
            <person name="Szollosi G."/>
            <person name="Zifcakova L."/>
            <person name="Stursova M."/>
            <person name="Spatafora J.W."/>
            <person name="Tedersoo L."/>
            <person name="Vaario L.M."/>
            <person name="Yamada A."/>
            <person name="Yan M."/>
            <person name="Wang P."/>
            <person name="Xu J."/>
            <person name="Bruns T."/>
            <person name="Baldrian P."/>
            <person name="Vilgalys R."/>
            <person name="Dunand C."/>
            <person name="Henrissat B."/>
            <person name="Grigoriev I.V."/>
            <person name="Hibbett D."/>
            <person name="Nagy L.G."/>
            <person name="Martin F.M."/>
        </authorList>
    </citation>
    <scope>NUCLEOTIDE SEQUENCE</scope>
    <source>
        <strain evidence="2">UP504</strain>
    </source>
</reference>
<proteinExistence type="predicted"/>
<name>A0A9P6DL68_9AGAM</name>
<gene>
    <name evidence="2" type="ORF">BS47DRAFT_519644</name>
</gene>
<accession>A0A9P6DL68</accession>
<dbReference type="AlphaFoldDB" id="A0A9P6DL68"/>
<keyword evidence="1" id="KW-0472">Membrane</keyword>
<keyword evidence="1" id="KW-1133">Transmembrane helix</keyword>
<evidence type="ECO:0000313" key="3">
    <source>
        <dbReference type="Proteomes" id="UP000886523"/>
    </source>
</evidence>
<dbReference type="EMBL" id="MU129145">
    <property type="protein sequence ID" value="KAF9505597.1"/>
    <property type="molecule type" value="Genomic_DNA"/>
</dbReference>
<keyword evidence="1" id="KW-0812">Transmembrane</keyword>
<evidence type="ECO:0000313" key="2">
    <source>
        <dbReference type="EMBL" id="KAF9505597.1"/>
    </source>
</evidence>
<feature type="transmembrane region" description="Helical" evidence="1">
    <location>
        <begin position="6"/>
        <end position="25"/>
    </location>
</feature>
<dbReference type="Proteomes" id="UP000886523">
    <property type="component" value="Unassembled WGS sequence"/>
</dbReference>
<organism evidence="2 3">
    <name type="scientific">Hydnum rufescens UP504</name>
    <dbReference type="NCBI Taxonomy" id="1448309"/>
    <lineage>
        <taxon>Eukaryota</taxon>
        <taxon>Fungi</taxon>
        <taxon>Dikarya</taxon>
        <taxon>Basidiomycota</taxon>
        <taxon>Agaricomycotina</taxon>
        <taxon>Agaricomycetes</taxon>
        <taxon>Cantharellales</taxon>
        <taxon>Hydnaceae</taxon>
        <taxon>Hydnum</taxon>
    </lineage>
</organism>
<comment type="caution">
    <text evidence="2">The sequence shown here is derived from an EMBL/GenBank/DDBJ whole genome shotgun (WGS) entry which is preliminary data.</text>
</comment>
<evidence type="ECO:0000256" key="1">
    <source>
        <dbReference type="SAM" id="Phobius"/>
    </source>
</evidence>
<sequence length="113" mass="12888">MLFATAPAGGVFFFCLSYLFFHVFVSRSFVQSVVLVLTMYTSSMKVIHFDIIRISWHGVSETDVELAANRHRSRSDGWARQQRRRIFCEGGMRRMTVLIFTRSSGLDSAEQAG</sequence>
<keyword evidence="3" id="KW-1185">Reference proteome</keyword>
<protein>
    <submittedName>
        <fullName evidence="2">Uncharacterized protein</fullName>
    </submittedName>
</protein>